<keyword evidence="3" id="KW-1185">Reference proteome</keyword>
<dbReference type="PANTHER" id="PTHR33416:SF17">
    <property type="entry name" value="PROTEIN KAKU4"/>
    <property type="match status" value="1"/>
</dbReference>
<reference evidence="2 3" key="1">
    <citation type="journal article" date="2017" name="Mol. Plant">
        <title>The Genome of Medicinal Plant Macleaya cordata Provides New Insights into Benzylisoquinoline Alkaloids Metabolism.</title>
        <authorList>
            <person name="Liu X."/>
            <person name="Liu Y."/>
            <person name="Huang P."/>
            <person name="Ma Y."/>
            <person name="Qing Z."/>
            <person name="Tang Q."/>
            <person name="Cao H."/>
            <person name="Cheng P."/>
            <person name="Zheng Y."/>
            <person name="Yuan Z."/>
            <person name="Zhou Y."/>
            <person name="Liu J."/>
            <person name="Tang Z."/>
            <person name="Zhuo Y."/>
            <person name="Zhang Y."/>
            <person name="Yu L."/>
            <person name="Huang J."/>
            <person name="Yang P."/>
            <person name="Peng Q."/>
            <person name="Zhang J."/>
            <person name="Jiang W."/>
            <person name="Zhang Z."/>
            <person name="Lin K."/>
            <person name="Ro D.K."/>
            <person name="Chen X."/>
            <person name="Xiong X."/>
            <person name="Shang Y."/>
            <person name="Huang S."/>
            <person name="Zeng J."/>
        </authorList>
    </citation>
    <scope>NUCLEOTIDE SEQUENCE [LARGE SCALE GENOMIC DNA]</scope>
    <source>
        <strain evidence="3">cv. BLH2017</strain>
        <tissue evidence="2">Root</tissue>
    </source>
</reference>
<feature type="region of interest" description="Disordered" evidence="1">
    <location>
        <begin position="546"/>
        <end position="695"/>
    </location>
</feature>
<comment type="caution">
    <text evidence="2">The sequence shown here is derived from an EMBL/GenBank/DDBJ whole genome shotgun (WGS) entry which is preliminary data.</text>
</comment>
<dbReference type="Proteomes" id="UP000195402">
    <property type="component" value="Unassembled WGS sequence"/>
</dbReference>
<dbReference type="STRING" id="56857.A0A200PRV4"/>
<feature type="compositionally biased region" description="Low complexity" evidence="1">
    <location>
        <begin position="82"/>
        <end position="96"/>
    </location>
</feature>
<feature type="compositionally biased region" description="Basic and acidic residues" evidence="1">
    <location>
        <begin position="376"/>
        <end position="395"/>
    </location>
</feature>
<gene>
    <name evidence="2" type="ORF">BVC80_9081g101</name>
</gene>
<dbReference type="EMBL" id="MVGT01004285">
    <property type="protein sequence ID" value="OVA00933.1"/>
    <property type="molecule type" value="Genomic_DNA"/>
</dbReference>
<feature type="compositionally biased region" description="Polar residues" evidence="1">
    <location>
        <begin position="116"/>
        <end position="125"/>
    </location>
</feature>
<evidence type="ECO:0000313" key="2">
    <source>
        <dbReference type="EMBL" id="OVA00933.1"/>
    </source>
</evidence>
<feature type="compositionally biased region" description="Pro residues" evidence="1">
    <location>
        <begin position="36"/>
        <end position="53"/>
    </location>
</feature>
<dbReference type="OMA" id="TSSKFDW"/>
<evidence type="ECO:0000256" key="1">
    <source>
        <dbReference type="SAM" id="MobiDB-lite"/>
    </source>
</evidence>
<feature type="compositionally biased region" description="Polar residues" evidence="1">
    <location>
        <begin position="639"/>
        <end position="649"/>
    </location>
</feature>
<feature type="compositionally biased region" description="Polar residues" evidence="1">
    <location>
        <begin position="575"/>
        <end position="596"/>
    </location>
</feature>
<dbReference type="PANTHER" id="PTHR33416">
    <property type="entry name" value="NUCLEAR PORE COMPLEX PROTEIN NUP1"/>
    <property type="match status" value="1"/>
</dbReference>
<evidence type="ECO:0008006" key="4">
    <source>
        <dbReference type="Google" id="ProtNLM"/>
    </source>
</evidence>
<feature type="compositionally biased region" description="Polar residues" evidence="1">
    <location>
        <begin position="362"/>
        <end position="373"/>
    </location>
</feature>
<feature type="compositionally biased region" description="Polar residues" evidence="1">
    <location>
        <begin position="658"/>
        <end position="667"/>
    </location>
</feature>
<name>A0A200PRV4_MACCD</name>
<feature type="region of interest" description="Disordered" evidence="1">
    <location>
        <begin position="1"/>
        <end position="57"/>
    </location>
</feature>
<dbReference type="GO" id="GO:0071763">
    <property type="term" value="P:nuclear membrane organization"/>
    <property type="evidence" value="ECO:0007669"/>
    <property type="project" value="TreeGrafter"/>
</dbReference>
<dbReference type="FunCoup" id="A0A200PRV4">
    <property type="interactions" value="2029"/>
</dbReference>
<feature type="region of interest" description="Disordered" evidence="1">
    <location>
        <begin position="79"/>
        <end position="133"/>
    </location>
</feature>
<evidence type="ECO:0000313" key="3">
    <source>
        <dbReference type="Proteomes" id="UP000195402"/>
    </source>
</evidence>
<sequence length="695" mass="74917">MATIFRARRNTNPGSGGKILRGRRIAAVTSPYARPNSPPSPSSSSPPPSPPESPNWLLGLVVPATRKIVNGAGKLVSTVFGSNDSPSSSESDTASSYDDDGNDDNDDNTSEGSDSLNLNGTTSDANKYLETEPQAIVQKSEAKLEIERLLMQETFSRDECNRLTKIIQSRVVESHTSNEGGDVGQYELPDADRTIASTIAAPGALQSDTEKRKSYSFLDSGFHSLSPRPLAYHHTAIMEAKKWLEEKKSESCSKLEYGHRTFTSSPFLLPNATEGEVGSPVVLAKTYMKARPPWASPSSSHVEFQTPSPIAMHLVKEETPYTIGAHSLSSSKLLKRSSLADGSWNILAESRRVRFKSEEDTFQPNSSIHNESSALDLEHKDSHTSSRDGKQDLDVIHDSDSLPATRSIDSSVDLPAKIPTNGGFTVNGALGNETPSFVPAMIVSNQNQDLEDPRLTEGEGCTTFVTNELPDFVSLQEDDQSAELVKSEPNVMPSDAVKPALQSEVNPTGVDGSREVRVQQDTQLGEPVQIKNSSQLNQFSGLMETESIDDSRPPGGNHQPQNEINGSRERVTANGFPSSASRCASNGTAGLNVQSGTGPGHEASSESKLGTGIPVEEETCELLSEASVEIPINDEETDSVASEPQTSSSRHSKDLLLAQTQPSSRKLSTSRRAEKQQQGKKIGRYSRRGGKGRGK</sequence>
<dbReference type="OrthoDB" id="666185at2759"/>
<proteinExistence type="predicted"/>
<protein>
    <recommendedName>
        <fullName evidence="4">Protein KAKU4</fullName>
    </recommendedName>
</protein>
<dbReference type="AlphaFoldDB" id="A0A200PRV4"/>
<dbReference type="InParanoid" id="A0A200PRV4"/>
<feature type="compositionally biased region" description="Basic residues" evidence="1">
    <location>
        <begin position="681"/>
        <end position="695"/>
    </location>
</feature>
<dbReference type="GO" id="GO:0005635">
    <property type="term" value="C:nuclear envelope"/>
    <property type="evidence" value="ECO:0007669"/>
    <property type="project" value="TreeGrafter"/>
</dbReference>
<organism evidence="2 3">
    <name type="scientific">Macleaya cordata</name>
    <name type="common">Five-seeded plume-poppy</name>
    <name type="synonym">Bocconia cordata</name>
    <dbReference type="NCBI Taxonomy" id="56857"/>
    <lineage>
        <taxon>Eukaryota</taxon>
        <taxon>Viridiplantae</taxon>
        <taxon>Streptophyta</taxon>
        <taxon>Embryophyta</taxon>
        <taxon>Tracheophyta</taxon>
        <taxon>Spermatophyta</taxon>
        <taxon>Magnoliopsida</taxon>
        <taxon>Ranunculales</taxon>
        <taxon>Papaveraceae</taxon>
        <taxon>Papaveroideae</taxon>
        <taxon>Macleaya</taxon>
    </lineage>
</organism>
<feature type="region of interest" description="Disordered" evidence="1">
    <location>
        <begin position="357"/>
        <end position="395"/>
    </location>
</feature>
<feature type="region of interest" description="Disordered" evidence="1">
    <location>
        <begin position="493"/>
        <end position="512"/>
    </location>
</feature>
<feature type="compositionally biased region" description="Acidic residues" evidence="1">
    <location>
        <begin position="97"/>
        <end position="109"/>
    </location>
</feature>
<accession>A0A200PRV4</accession>